<dbReference type="AlphaFoldDB" id="A0A845QC80"/>
<feature type="transmembrane region" description="Helical" evidence="8">
    <location>
        <begin position="382"/>
        <end position="402"/>
    </location>
</feature>
<keyword evidence="11" id="KW-1185">Reference proteome</keyword>
<evidence type="ECO:0000256" key="3">
    <source>
        <dbReference type="ARBA" id="ARBA00022692"/>
    </source>
</evidence>
<protein>
    <recommendedName>
        <fullName evidence="9">NADH:quinone oxidoreductase/Mrp antiporter transmembrane domain-containing protein</fullName>
    </recommendedName>
</protein>
<evidence type="ECO:0000256" key="4">
    <source>
        <dbReference type="ARBA" id="ARBA00022989"/>
    </source>
</evidence>
<feature type="transmembrane region" description="Helical" evidence="8">
    <location>
        <begin position="301"/>
        <end position="325"/>
    </location>
</feature>
<feature type="domain" description="NADH:quinone oxidoreductase/Mrp antiporter transmembrane" evidence="9">
    <location>
        <begin position="121"/>
        <end position="389"/>
    </location>
</feature>
<feature type="transmembrane region" description="Helical" evidence="8">
    <location>
        <begin position="337"/>
        <end position="362"/>
    </location>
</feature>
<feature type="transmembrane region" description="Helical" evidence="8">
    <location>
        <begin position="38"/>
        <end position="57"/>
    </location>
</feature>
<dbReference type="InterPro" id="IPR003918">
    <property type="entry name" value="NADH_UbQ_OxRdtase"/>
</dbReference>
<dbReference type="InterPro" id="IPR001750">
    <property type="entry name" value="ND/Mrp_TM"/>
</dbReference>
<evidence type="ECO:0000256" key="1">
    <source>
        <dbReference type="ARBA" id="ARBA00004651"/>
    </source>
</evidence>
<dbReference type="InterPro" id="IPR052175">
    <property type="entry name" value="ComplexI-like_HydComp"/>
</dbReference>
<dbReference type="RefSeq" id="WP_160587765.1">
    <property type="nucleotide sequence ID" value="NZ_BMHN01000001.1"/>
</dbReference>
<evidence type="ECO:0000256" key="8">
    <source>
        <dbReference type="SAM" id="Phobius"/>
    </source>
</evidence>
<evidence type="ECO:0000313" key="10">
    <source>
        <dbReference type="EMBL" id="NBG95888.1"/>
    </source>
</evidence>
<feature type="transmembrane region" description="Helical" evidence="8">
    <location>
        <begin position="127"/>
        <end position="145"/>
    </location>
</feature>
<accession>A0A845QC80</accession>
<comment type="caution">
    <text evidence="10">The sequence shown here is derived from an EMBL/GenBank/DDBJ whole genome shotgun (WGS) entry which is preliminary data.</text>
</comment>
<evidence type="ECO:0000256" key="6">
    <source>
        <dbReference type="ARBA" id="ARBA00023136"/>
    </source>
</evidence>
<dbReference type="GO" id="GO:0042773">
    <property type="term" value="P:ATP synthesis coupled electron transport"/>
    <property type="evidence" value="ECO:0007669"/>
    <property type="project" value="InterPro"/>
</dbReference>
<keyword evidence="6 8" id="KW-0472">Membrane</keyword>
<feature type="transmembrane region" description="Helical" evidence="8">
    <location>
        <begin position="497"/>
        <end position="516"/>
    </location>
</feature>
<dbReference type="GeneID" id="300654593"/>
<feature type="transmembrane region" description="Helical" evidence="8">
    <location>
        <begin position="453"/>
        <end position="476"/>
    </location>
</feature>
<evidence type="ECO:0000256" key="5">
    <source>
        <dbReference type="ARBA" id="ARBA00023002"/>
    </source>
</evidence>
<feature type="transmembrane region" description="Helical" evidence="8">
    <location>
        <begin position="195"/>
        <end position="214"/>
    </location>
</feature>
<feature type="transmembrane region" description="Helical" evidence="8">
    <location>
        <begin position="157"/>
        <end position="175"/>
    </location>
</feature>
<organism evidence="10 11">
    <name type="scientific">Pyruvatibacter mobilis</name>
    <dbReference type="NCBI Taxonomy" id="1712261"/>
    <lineage>
        <taxon>Bacteria</taxon>
        <taxon>Pseudomonadati</taxon>
        <taxon>Pseudomonadota</taxon>
        <taxon>Alphaproteobacteria</taxon>
        <taxon>Hyphomicrobiales</taxon>
        <taxon>Parvibaculaceae</taxon>
        <taxon>Pyruvatibacter</taxon>
    </lineage>
</organism>
<dbReference type="GO" id="GO:0016491">
    <property type="term" value="F:oxidoreductase activity"/>
    <property type="evidence" value="ECO:0007669"/>
    <property type="project" value="UniProtKB-KW"/>
</dbReference>
<feature type="transmembrane region" description="Helical" evidence="8">
    <location>
        <begin position="276"/>
        <end position="295"/>
    </location>
</feature>
<keyword evidence="4 8" id="KW-1133">Transmembrane helix</keyword>
<feature type="transmembrane region" description="Helical" evidence="8">
    <location>
        <begin position="545"/>
        <end position="566"/>
    </location>
</feature>
<dbReference type="Proteomes" id="UP000470384">
    <property type="component" value="Unassembled WGS sequence"/>
</dbReference>
<dbReference type="PANTHER" id="PTHR42682:SF4">
    <property type="entry name" value="NADH-UBIQUINONE_PLASTOQUINONE"/>
    <property type="match status" value="1"/>
</dbReference>
<feature type="transmembrane region" description="Helical" evidence="8">
    <location>
        <begin position="102"/>
        <end position="121"/>
    </location>
</feature>
<reference evidence="10 11" key="1">
    <citation type="journal article" date="2016" name="Int. J. Syst. Evol. Microbiol.">
        <title>Pyruvatibacter mobilis gen. nov., sp. nov., a marine bacterium from the culture broth of Picochlorum sp. 122.</title>
        <authorList>
            <person name="Wang G."/>
            <person name="Tang M."/>
            <person name="Wu H."/>
            <person name="Dai S."/>
            <person name="Li T."/>
            <person name="Chen C."/>
            <person name="He H."/>
            <person name="Fan J."/>
            <person name="Xiang W."/>
            <person name="Li X."/>
        </authorList>
    </citation>
    <scope>NUCLEOTIDE SEQUENCE [LARGE SCALE GENOMIC DNA]</scope>
    <source>
        <strain evidence="10 11">GYP-11</strain>
    </source>
</reference>
<evidence type="ECO:0000259" key="9">
    <source>
        <dbReference type="Pfam" id="PF00361"/>
    </source>
</evidence>
<dbReference type="OrthoDB" id="9811798at2"/>
<keyword evidence="2" id="KW-1003">Cell membrane</keyword>
<gene>
    <name evidence="10" type="ORF">GTQ45_09095</name>
</gene>
<dbReference type="EMBL" id="WXYQ01000006">
    <property type="protein sequence ID" value="NBG95888.1"/>
    <property type="molecule type" value="Genomic_DNA"/>
</dbReference>
<keyword evidence="3 7" id="KW-0812">Transmembrane</keyword>
<sequence>MISAPDIFGGLLDGISPGFLLIAAGLLIPVLPRMLRPVIAVLAPLAGLFHLLALPTGPHGTFEMLGITVATINVSETGFALGIAMLVAGTLAGVFNWHERAGLPVSAGLVYVGCAVGAVLAGDLPSFFLFFELASVSAAFLVWAGGTERSLGAGMRFAVANILAGVLLLEAFLLTYKATGSVAFFTGDLGTSAGIYLILALGLKAAFPVLHAWLTDAYPESTPGGTVLLSVFGITTAIYALSRFLPGEDLLRLIGPIMIAFPVLLALLANDLRRTLCYGIISQAGLAVTAIGIGTPEALSAATVLMIANIFGFLVLFMAIGAVLYRTGTASAAALGGLAATMPLTTGFAVLGGLSVAGLPVLAGGTAVPYLMTAIWADGGPVVAALALFGVAGVWAHAGLRVPATAFFGEKRTPGLKAEEAPVHMRFAMLLGIAACIAVGTMPYWAGNAIFELAGLILHLEVLAFALLVFLAARAWGLLPREEPSALIDVDWLYRKLGPQIVGVVMSVTSAAYTAWQNFISSRINNGFRAMFAAAGPQTNIASTWGTGLGVLWVAILLVVMLLVSYT</sequence>
<proteinExistence type="predicted"/>
<feature type="transmembrane region" description="Helical" evidence="8">
    <location>
        <begin position="226"/>
        <end position="244"/>
    </location>
</feature>
<comment type="subcellular location">
    <subcellularLocation>
        <location evidence="1">Cell membrane</location>
        <topology evidence="1">Multi-pass membrane protein</topology>
    </subcellularLocation>
    <subcellularLocation>
        <location evidence="7">Membrane</location>
        <topology evidence="7">Multi-pass membrane protein</topology>
    </subcellularLocation>
</comment>
<evidence type="ECO:0000256" key="7">
    <source>
        <dbReference type="RuleBase" id="RU000320"/>
    </source>
</evidence>
<dbReference type="Pfam" id="PF00361">
    <property type="entry name" value="Proton_antipo_M"/>
    <property type="match status" value="1"/>
</dbReference>
<evidence type="ECO:0000256" key="2">
    <source>
        <dbReference type="ARBA" id="ARBA00022475"/>
    </source>
</evidence>
<dbReference type="GO" id="GO:0005886">
    <property type="term" value="C:plasma membrane"/>
    <property type="evidence" value="ECO:0007669"/>
    <property type="project" value="UniProtKB-SubCell"/>
</dbReference>
<evidence type="ECO:0000313" key="11">
    <source>
        <dbReference type="Proteomes" id="UP000470384"/>
    </source>
</evidence>
<dbReference type="PANTHER" id="PTHR42682">
    <property type="entry name" value="HYDROGENASE-4 COMPONENT F"/>
    <property type="match status" value="1"/>
</dbReference>
<feature type="transmembrane region" description="Helical" evidence="8">
    <location>
        <begin position="77"/>
        <end position="95"/>
    </location>
</feature>
<dbReference type="PRINTS" id="PR01437">
    <property type="entry name" value="NUOXDRDTASE4"/>
</dbReference>
<feature type="transmembrane region" description="Helical" evidence="8">
    <location>
        <begin position="250"/>
        <end position="269"/>
    </location>
</feature>
<feature type="transmembrane region" description="Helical" evidence="8">
    <location>
        <begin position="14"/>
        <end position="31"/>
    </location>
</feature>
<name>A0A845QC80_9HYPH</name>
<keyword evidence="5" id="KW-0560">Oxidoreductase</keyword>
<feature type="transmembrane region" description="Helical" evidence="8">
    <location>
        <begin position="423"/>
        <end position="447"/>
    </location>
</feature>
<dbReference type="GO" id="GO:0008137">
    <property type="term" value="F:NADH dehydrogenase (ubiquinone) activity"/>
    <property type="evidence" value="ECO:0007669"/>
    <property type="project" value="InterPro"/>
</dbReference>